<comment type="caution">
    <text evidence="1">The sequence shown here is derived from an EMBL/GenBank/DDBJ whole genome shotgun (WGS) entry which is preliminary data.</text>
</comment>
<protein>
    <recommendedName>
        <fullName evidence="3">Fungal lipase-like domain-containing protein</fullName>
    </recommendedName>
</protein>
<dbReference type="RefSeq" id="WP_307345752.1">
    <property type="nucleotide sequence ID" value="NZ_JAUSVS010000001.1"/>
</dbReference>
<reference evidence="1 2" key="1">
    <citation type="submission" date="2023-07" db="EMBL/GenBank/DDBJ databases">
        <title>Genomic Encyclopedia of Type Strains, Phase IV (KMG-IV): sequencing the most valuable type-strain genomes for metagenomic binning, comparative biology and taxonomic classification.</title>
        <authorList>
            <person name="Goeker M."/>
        </authorList>
    </citation>
    <scope>NUCLEOTIDE SEQUENCE [LARGE SCALE GENOMIC DNA]</scope>
    <source>
        <strain evidence="1 2">DSM 18695</strain>
    </source>
</reference>
<dbReference type="SUPFAM" id="SSF53474">
    <property type="entry name" value="alpha/beta-Hydrolases"/>
    <property type="match status" value="1"/>
</dbReference>
<accession>A0ABU0INT7</accession>
<gene>
    <name evidence="1" type="ORF">QO010_000586</name>
</gene>
<dbReference type="InterPro" id="IPR029058">
    <property type="entry name" value="AB_hydrolase_fold"/>
</dbReference>
<name>A0ABU0INT7_9CAUL</name>
<dbReference type="Proteomes" id="UP001228905">
    <property type="component" value="Unassembled WGS sequence"/>
</dbReference>
<organism evidence="1 2">
    <name type="scientific">Caulobacter ginsengisoli</name>
    <dbReference type="NCBI Taxonomy" id="400775"/>
    <lineage>
        <taxon>Bacteria</taxon>
        <taxon>Pseudomonadati</taxon>
        <taxon>Pseudomonadota</taxon>
        <taxon>Alphaproteobacteria</taxon>
        <taxon>Caulobacterales</taxon>
        <taxon>Caulobacteraceae</taxon>
        <taxon>Caulobacter</taxon>
    </lineage>
</organism>
<evidence type="ECO:0000313" key="2">
    <source>
        <dbReference type="Proteomes" id="UP001228905"/>
    </source>
</evidence>
<sequence>MVQMVFVHGVATRSGPAYDQEERNRDALFKQVLFQGAPLNIRSPRWGDLVPAMSNGGGSFAGAAGVSAYSALGALTVSDPEGGAIAELATADPATALDAVYATLVDRADLSNEDLTADDIRAFRAVTKAIAAGGQPQVAASATDEELIFNIGQFGDNAGYGAIGDKIKGAVSALADRARNSVSTSISNAFRDDLNPLVGRFLGDIFVYLKGPPQDGVRTAIRARVGKEIVAAHTAAKASGEKLVLLGHSLGGVILYDMLSSPAQAGLPADLSVDLLMTVGSQPGFFEELGLFDFKRSAGATSTPGPANVKAWHNIFDPIDLFGFRATPMFANAQDFQFDSVTGLISAHTTYFKRPQFYARARKRLQDLHVI</sequence>
<keyword evidence="2" id="KW-1185">Reference proteome</keyword>
<dbReference type="EMBL" id="JAUSVS010000001">
    <property type="protein sequence ID" value="MDQ0462838.1"/>
    <property type="molecule type" value="Genomic_DNA"/>
</dbReference>
<proteinExistence type="predicted"/>
<evidence type="ECO:0000313" key="1">
    <source>
        <dbReference type="EMBL" id="MDQ0462838.1"/>
    </source>
</evidence>
<evidence type="ECO:0008006" key="3">
    <source>
        <dbReference type="Google" id="ProtNLM"/>
    </source>
</evidence>